<dbReference type="InterPro" id="IPR014347">
    <property type="entry name" value="Tautomerase/MIF_sf"/>
</dbReference>
<organism evidence="1 2">
    <name type="scientific">Candidatus Accumulibacter phosphatis</name>
    <dbReference type="NCBI Taxonomy" id="327160"/>
    <lineage>
        <taxon>Bacteria</taxon>
        <taxon>Pseudomonadati</taxon>
        <taxon>Pseudomonadota</taxon>
        <taxon>Betaproteobacteria</taxon>
        <taxon>Candidatus Accumulibacter</taxon>
    </lineage>
</organism>
<name>A0A5S4EL19_9PROT</name>
<dbReference type="RefSeq" id="WP_138678447.1">
    <property type="nucleotide sequence ID" value="NZ_SWAD01000064.1"/>
</dbReference>
<evidence type="ECO:0000313" key="2">
    <source>
        <dbReference type="Proteomes" id="UP000306324"/>
    </source>
</evidence>
<comment type="caution">
    <text evidence="1">The sequence shown here is derived from an EMBL/GenBank/DDBJ whole genome shotgun (WGS) entry which is preliminary data.</text>
</comment>
<dbReference type="SUPFAM" id="SSF55331">
    <property type="entry name" value="Tautomerase/MIF"/>
    <property type="match status" value="1"/>
</dbReference>
<dbReference type="Proteomes" id="UP000306324">
    <property type="component" value="Unassembled WGS sequence"/>
</dbReference>
<gene>
    <name evidence="1" type="ORF">ACCUM_0126</name>
</gene>
<protein>
    <recommendedName>
        <fullName evidence="3">4-oxalocrotonate tautomerase</fullName>
    </recommendedName>
</protein>
<sequence>MPCASIILCGKKPDPATIAALHQEMATIIERDLEATKALIAVRIVHDQPGTWSVAGKPPDAAVEGTGAYIDIHVAEDAVDEARMAATMKAIQECTTTLLGKNVLPPYVVFTRVPIAAWGFKGKSIQQIRAAMAA</sequence>
<dbReference type="EMBL" id="SWAD01000064">
    <property type="protein sequence ID" value="TMQ76068.1"/>
    <property type="molecule type" value="Genomic_DNA"/>
</dbReference>
<dbReference type="OrthoDB" id="8098375at2"/>
<evidence type="ECO:0000313" key="1">
    <source>
        <dbReference type="EMBL" id="TMQ76068.1"/>
    </source>
</evidence>
<dbReference type="AlphaFoldDB" id="A0A5S4EL19"/>
<evidence type="ECO:0008006" key="3">
    <source>
        <dbReference type="Google" id="ProtNLM"/>
    </source>
</evidence>
<proteinExistence type="predicted"/>
<accession>A0A5S4EL19</accession>
<reference evidence="1 2" key="1">
    <citation type="submission" date="2019-04" db="EMBL/GenBank/DDBJ databases">
        <title>A novel phosphate-accumulating bacterium identified in bioreactor for phosphate removal from wastewater.</title>
        <authorList>
            <person name="Kotlyarov R.Y."/>
            <person name="Beletsky A.V."/>
            <person name="Kallistova A.Y."/>
            <person name="Dorofeev A.G."/>
            <person name="Nikolaev Y.Y."/>
            <person name="Pimenov N.V."/>
            <person name="Ravin N.V."/>
            <person name="Mardanov A.V."/>
        </authorList>
    </citation>
    <scope>NUCLEOTIDE SEQUENCE [LARGE SCALE GENOMIC DNA]</scope>
    <source>
        <strain evidence="1 2">Bin19</strain>
    </source>
</reference>
<dbReference type="Gene3D" id="3.30.429.10">
    <property type="entry name" value="Macrophage Migration Inhibitory Factor"/>
    <property type="match status" value="1"/>
</dbReference>
<keyword evidence="2" id="KW-1185">Reference proteome</keyword>